<dbReference type="Pfam" id="PF02109">
    <property type="entry name" value="DAD"/>
    <property type="match status" value="1"/>
</dbReference>
<evidence type="ECO:0000313" key="10">
    <source>
        <dbReference type="EMBL" id="CAJ0592691.1"/>
    </source>
</evidence>
<sequence length="249" mass="28864">MQHVQVKQTLSDYMRTTPERLKIIDAYLLYILLTGFAQLLYRLLLDWTSPFKTFLSGFISTLTCFALAFFLRLNVKEIEAVKNNDEKKAAVKDVSKNEDIKNEKNAAKDNSENEEIRNEEKVLKENGEDEATEVNDDEDTEENDEKKDVEMNNENKAMDEKDDSAIESNGEKKATKEDDNDKAMEMSEENKSMKDNGKNEVTERKDENKPVKLFDKYKAMFFQISTERAFVEFLIAHAVFHLIVLNFLS</sequence>
<evidence type="ECO:0000256" key="1">
    <source>
        <dbReference type="ARBA" id="ARBA00004477"/>
    </source>
</evidence>
<comment type="pathway">
    <text evidence="2 8">Protein modification; protein glycosylation.</text>
</comment>
<feature type="region of interest" description="Disordered" evidence="9">
    <location>
        <begin position="101"/>
        <end position="206"/>
    </location>
</feature>
<keyword evidence="6 8" id="KW-1133">Transmembrane helix</keyword>
<comment type="subcellular location">
    <subcellularLocation>
        <location evidence="1 8">Endoplasmic reticulum membrane</location>
        <topology evidence="1 8">Multi-pass membrane protein</topology>
    </subcellularLocation>
</comment>
<dbReference type="EMBL" id="CATQJL010000112">
    <property type="protein sequence ID" value="CAJ0592691.1"/>
    <property type="molecule type" value="Genomic_DNA"/>
</dbReference>
<keyword evidence="4 8" id="KW-0812">Transmembrane</keyword>
<dbReference type="Proteomes" id="UP001176961">
    <property type="component" value="Unassembled WGS sequence"/>
</dbReference>
<dbReference type="InterPro" id="IPR003038">
    <property type="entry name" value="DAD/Ost2"/>
</dbReference>
<keyword evidence="5 8" id="KW-0256">Endoplasmic reticulum</keyword>
<evidence type="ECO:0000256" key="6">
    <source>
        <dbReference type="ARBA" id="ARBA00022989"/>
    </source>
</evidence>
<comment type="similarity">
    <text evidence="3 8">Belongs to the DAD/OST2 family.</text>
</comment>
<evidence type="ECO:0000256" key="2">
    <source>
        <dbReference type="ARBA" id="ARBA00004922"/>
    </source>
</evidence>
<evidence type="ECO:0000313" key="11">
    <source>
        <dbReference type="EMBL" id="CAJ0592692.1"/>
    </source>
</evidence>
<comment type="caution">
    <text evidence="10">The sequence shown here is derived from an EMBL/GenBank/DDBJ whole genome shotgun (WGS) entry which is preliminary data.</text>
</comment>
<reference evidence="10" key="1">
    <citation type="submission" date="2023-07" db="EMBL/GenBank/DDBJ databases">
        <authorList>
            <consortium name="CYATHOMIX"/>
        </authorList>
    </citation>
    <scope>NUCLEOTIDE SEQUENCE</scope>
    <source>
        <strain evidence="10">N/A</strain>
    </source>
</reference>
<evidence type="ECO:0000256" key="7">
    <source>
        <dbReference type="ARBA" id="ARBA00023136"/>
    </source>
</evidence>
<proteinExistence type="inferred from homology"/>
<feature type="transmembrane region" description="Helical" evidence="8">
    <location>
        <begin position="21"/>
        <end position="41"/>
    </location>
</feature>
<protein>
    <recommendedName>
        <fullName evidence="8">Dolichyl-diphosphooligosaccharide--protein glycosyltransferase subunit DAD1</fullName>
        <shortName evidence="8">Oligosaccharyl transferase subunit DAD1</shortName>
    </recommendedName>
</protein>
<evidence type="ECO:0000313" key="12">
    <source>
        <dbReference type="Proteomes" id="UP001176961"/>
    </source>
</evidence>
<feature type="compositionally biased region" description="Acidic residues" evidence="9">
    <location>
        <begin position="127"/>
        <end position="143"/>
    </location>
</feature>
<name>A0AA36GHE6_CYLNA</name>
<dbReference type="PANTHER" id="PTHR10705:SF0">
    <property type="entry name" value="DOLICHYL-DIPHOSPHOOLIGOSACCHARIDE--PROTEIN GLYCOSYLTRANSFERASE SUBUNIT DAD1"/>
    <property type="match status" value="1"/>
</dbReference>
<dbReference type="GO" id="GO:0006487">
    <property type="term" value="P:protein N-linked glycosylation"/>
    <property type="evidence" value="ECO:0007669"/>
    <property type="project" value="TreeGrafter"/>
</dbReference>
<evidence type="ECO:0000256" key="3">
    <source>
        <dbReference type="ARBA" id="ARBA00009386"/>
    </source>
</evidence>
<keyword evidence="12" id="KW-1185">Reference proteome</keyword>
<dbReference type="PANTHER" id="PTHR10705">
    <property type="entry name" value="DOLICHYL-DIPHOSPHOOLIGOSACCHARIDE--PROTEIN GLYCOSYLTRANSFERASE SUBUNIT DAD1"/>
    <property type="match status" value="1"/>
</dbReference>
<dbReference type="GO" id="GO:0008250">
    <property type="term" value="C:oligosaccharyltransferase complex"/>
    <property type="evidence" value="ECO:0007669"/>
    <property type="project" value="InterPro"/>
</dbReference>
<dbReference type="AlphaFoldDB" id="A0AA36GHE6"/>
<comment type="subunit">
    <text evidence="8">Component of the oligosaccharyltransferase (OST) complex.</text>
</comment>
<accession>A0AA36GHE6</accession>
<evidence type="ECO:0000256" key="8">
    <source>
        <dbReference type="RuleBase" id="RU361136"/>
    </source>
</evidence>
<feature type="compositionally biased region" description="Basic and acidic residues" evidence="9">
    <location>
        <begin position="169"/>
        <end position="206"/>
    </location>
</feature>
<feature type="transmembrane region" description="Helical" evidence="8">
    <location>
        <begin position="229"/>
        <end position="248"/>
    </location>
</feature>
<keyword evidence="7 8" id="KW-0472">Membrane</keyword>
<evidence type="ECO:0000256" key="4">
    <source>
        <dbReference type="ARBA" id="ARBA00022692"/>
    </source>
</evidence>
<feature type="transmembrane region" description="Helical" evidence="8">
    <location>
        <begin position="53"/>
        <end position="73"/>
    </location>
</feature>
<organism evidence="10 12">
    <name type="scientific">Cylicocyclus nassatus</name>
    <name type="common">Nematode worm</name>
    <dbReference type="NCBI Taxonomy" id="53992"/>
    <lineage>
        <taxon>Eukaryota</taxon>
        <taxon>Metazoa</taxon>
        <taxon>Ecdysozoa</taxon>
        <taxon>Nematoda</taxon>
        <taxon>Chromadorea</taxon>
        <taxon>Rhabditida</taxon>
        <taxon>Rhabditina</taxon>
        <taxon>Rhabditomorpha</taxon>
        <taxon>Strongyloidea</taxon>
        <taxon>Strongylidae</taxon>
        <taxon>Cylicocyclus</taxon>
    </lineage>
</organism>
<gene>
    <name evidence="10" type="ORF">CYNAS_LOCUS4674</name>
    <name evidence="11" type="ORF">CYNAS_LOCUS4675</name>
</gene>
<evidence type="ECO:0000256" key="5">
    <source>
        <dbReference type="ARBA" id="ARBA00022824"/>
    </source>
</evidence>
<evidence type="ECO:0000256" key="9">
    <source>
        <dbReference type="SAM" id="MobiDB-lite"/>
    </source>
</evidence>
<dbReference type="EMBL" id="CATQJL010000112">
    <property type="protein sequence ID" value="CAJ0592692.1"/>
    <property type="molecule type" value="Genomic_DNA"/>
</dbReference>
<comment type="function">
    <text evidence="8">Subunit of the oligosaccharyl transferase (OST) complex that catalyzes the initial transfer of a defined glycan (Glc(3)Man(9)GlcNAc(2) in eukaryotes) from the lipid carrier dolichol-pyrophosphate to an asparagine residue within an Asn-X-Ser/Thr consensus motif in nascent polypeptide chains, the first step in protein N-glycosylation. N-glycosylation occurs cotranslationally and the complex associates with the Sec61 complex at the channel-forming translocon complex that mediates protein translocation across the endoplasmic reticulum (ER). All subunits are required for a maximal enzyme activity.</text>
</comment>
<feature type="compositionally biased region" description="Basic and acidic residues" evidence="9">
    <location>
        <begin position="101"/>
        <end position="126"/>
    </location>
</feature>